<protein>
    <submittedName>
        <fullName evidence="2">DUF218 domain-containing protein</fullName>
    </submittedName>
</protein>
<dbReference type="InterPro" id="IPR014729">
    <property type="entry name" value="Rossmann-like_a/b/a_fold"/>
</dbReference>
<dbReference type="AlphaFoldDB" id="A0A1Q3E5A4"/>
<name>A0A1Q3E5A4_LENED</name>
<comment type="caution">
    <text evidence="2">The sequence shown here is derived from an EMBL/GenBank/DDBJ whole genome shotgun (WGS) entry which is preliminary data.</text>
</comment>
<dbReference type="PANTHER" id="PTHR30336">
    <property type="entry name" value="INNER MEMBRANE PROTEIN, PROBABLE PERMEASE"/>
    <property type="match status" value="1"/>
</dbReference>
<feature type="domain" description="DUF218" evidence="1">
    <location>
        <begin position="42"/>
        <end position="150"/>
    </location>
</feature>
<accession>A0A1Q3E5A4</accession>
<dbReference type="CDD" id="cd06259">
    <property type="entry name" value="YdcF-like"/>
    <property type="match status" value="1"/>
</dbReference>
<dbReference type="Proteomes" id="UP000188533">
    <property type="component" value="Unassembled WGS sequence"/>
</dbReference>
<dbReference type="PANTHER" id="PTHR30336:SF20">
    <property type="entry name" value="DUF218 DOMAIN-CONTAINING PROTEIN"/>
    <property type="match status" value="1"/>
</dbReference>
<proteinExistence type="predicted"/>
<sequence>MSQTGLAPSIDTDASLIYNYHRLHHQPSPASAIFCLCSLDTRVAVRAANLYLSGLAPILIFSGGVGSLTAGRYHGVSEAEAFATIARDMGVPDKAIVVEPRSTNTGENVRFTYMLLEKQGLLEDIKSFILVQKPYMERRTYATFLKQWPGAEIEEKVKFSVTSPELEWDQYPDKENPRELVINVMVGDLVRIRDYPAKGFQISQEIPPKVWAASERLIHAGYTEHLP</sequence>
<reference evidence="2 3" key="2">
    <citation type="submission" date="2017-02" db="EMBL/GenBank/DDBJ databases">
        <title>A genome survey and senescence transcriptome analysis in Lentinula edodes.</title>
        <authorList>
            <person name="Sakamoto Y."/>
            <person name="Nakade K."/>
            <person name="Sato S."/>
            <person name="Yoshida Y."/>
            <person name="Miyazaki K."/>
            <person name="Natsume S."/>
            <person name="Konno N."/>
        </authorList>
    </citation>
    <scope>NUCLEOTIDE SEQUENCE [LARGE SCALE GENOMIC DNA]</scope>
    <source>
        <strain evidence="2 3">NBRC 111202</strain>
    </source>
</reference>
<keyword evidence="3" id="KW-1185">Reference proteome</keyword>
<evidence type="ECO:0000259" key="1">
    <source>
        <dbReference type="Pfam" id="PF02698"/>
    </source>
</evidence>
<dbReference type="InterPro" id="IPR003848">
    <property type="entry name" value="DUF218"/>
</dbReference>
<organism evidence="2 3">
    <name type="scientific">Lentinula edodes</name>
    <name type="common">Shiitake mushroom</name>
    <name type="synonym">Lentinus edodes</name>
    <dbReference type="NCBI Taxonomy" id="5353"/>
    <lineage>
        <taxon>Eukaryota</taxon>
        <taxon>Fungi</taxon>
        <taxon>Dikarya</taxon>
        <taxon>Basidiomycota</taxon>
        <taxon>Agaricomycotina</taxon>
        <taxon>Agaricomycetes</taxon>
        <taxon>Agaricomycetidae</taxon>
        <taxon>Agaricales</taxon>
        <taxon>Marasmiineae</taxon>
        <taxon>Omphalotaceae</taxon>
        <taxon>Lentinula</taxon>
    </lineage>
</organism>
<gene>
    <name evidence="2" type="ORF">LENED_004062</name>
</gene>
<dbReference type="STRING" id="5353.A0A1Q3E5A4"/>
<evidence type="ECO:0000313" key="2">
    <source>
        <dbReference type="EMBL" id="GAW02408.1"/>
    </source>
</evidence>
<reference evidence="2 3" key="1">
    <citation type="submission" date="2016-08" db="EMBL/GenBank/DDBJ databases">
        <authorList>
            <consortium name="Lentinula edodes genome sequencing consortium"/>
            <person name="Sakamoto Y."/>
            <person name="Nakade K."/>
            <person name="Sato S."/>
            <person name="Yoshida Y."/>
            <person name="Miyazaki K."/>
            <person name="Natsume S."/>
            <person name="Konno N."/>
        </authorList>
    </citation>
    <scope>NUCLEOTIDE SEQUENCE [LARGE SCALE GENOMIC DNA]</scope>
    <source>
        <strain evidence="2 3">NBRC 111202</strain>
    </source>
</reference>
<dbReference type="Gene3D" id="3.40.50.620">
    <property type="entry name" value="HUPs"/>
    <property type="match status" value="1"/>
</dbReference>
<evidence type="ECO:0000313" key="3">
    <source>
        <dbReference type="Proteomes" id="UP000188533"/>
    </source>
</evidence>
<dbReference type="GO" id="GO:0005886">
    <property type="term" value="C:plasma membrane"/>
    <property type="evidence" value="ECO:0007669"/>
    <property type="project" value="TreeGrafter"/>
</dbReference>
<dbReference type="InterPro" id="IPR051599">
    <property type="entry name" value="Cell_Envelope_Assoc"/>
</dbReference>
<dbReference type="Pfam" id="PF02698">
    <property type="entry name" value="DUF218"/>
    <property type="match status" value="1"/>
</dbReference>
<dbReference type="EMBL" id="BDGU01000093">
    <property type="protein sequence ID" value="GAW02408.1"/>
    <property type="molecule type" value="Genomic_DNA"/>
</dbReference>